<name>A0A6P7MQ22_BETSP</name>
<dbReference type="GO" id="GO:0003676">
    <property type="term" value="F:nucleic acid binding"/>
    <property type="evidence" value="ECO:0007669"/>
    <property type="project" value="InterPro"/>
</dbReference>
<gene>
    <name evidence="4" type="primary">LOC114856773</name>
</gene>
<proteinExistence type="predicted"/>
<organism evidence="3 4">
    <name type="scientific">Betta splendens</name>
    <name type="common">Siamese fighting fish</name>
    <dbReference type="NCBI Taxonomy" id="158456"/>
    <lineage>
        <taxon>Eukaryota</taxon>
        <taxon>Metazoa</taxon>
        <taxon>Chordata</taxon>
        <taxon>Craniata</taxon>
        <taxon>Vertebrata</taxon>
        <taxon>Euteleostomi</taxon>
        <taxon>Actinopterygii</taxon>
        <taxon>Neopterygii</taxon>
        <taxon>Teleostei</taxon>
        <taxon>Neoteleostei</taxon>
        <taxon>Acanthomorphata</taxon>
        <taxon>Anabantaria</taxon>
        <taxon>Anabantiformes</taxon>
        <taxon>Anabantoidei</taxon>
        <taxon>Osphronemidae</taxon>
        <taxon>Betta</taxon>
    </lineage>
</organism>
<dbReference type="KEGG" id="bspl:114856773"/>
<dbReference type="GO" id="GO:0046872">
    <property type="term" value="F:metal ion binding"/>
    <property type="evidence" value="ECO:0007669"/>
    <property type="project" value="InterPro"/>
</dbReference>
<dbReference type="InterPro" id="IPR020821">
    <property type="entry name" value="ENPP1-3/EXOG-like_nuc-like"/>
</dbReference>
<reference evidence="4" key="1">
    <citation type="submission" date="2025-08" db="UniProtKB">
        <authorList>
            <consortium name="RefSeq"/>
        </authorList>
    </citation>
    <scope>IDENTIFICATION</scope>
</reference>
<dbReference type="AlphaFoldDB" id="A0A6P7MQ22"/>
<dbReference type="SUPFAM" id="SSF54060">
    <property type="entry name" value="His-Me finger endonucleases"/>
    <property type="match status" value="1"/>
</dbReference>
<protein>
    <submittedName>
        <fullName evidence="4">Endonuclease domain-containing 1 protein-like</fullName>
    </submittedName>
</protein>
<dbReference type="Proteomes" id="UP000515150">
    <property type="component" value="Chromosome 6"/>
</dbReference>
<evidence type="ECO:0000259" key="2">
    <source>
        <dbReference type="SMART" id="SM00892"/>
    </source>
</evidence>
<sequence>MGWLLVKDKRLHIPYHWSCSRGKASEGLNALWRHTAPAAMTLYRADPVLICLLVTAMAAAEVQDKFSPECKRFLYMGTQPRGLEEQPFKRICHFYAGKPRFVTLYDSFNHIPVYSAYTFKRSDGFKKVDVPWMYEPQLSTTSGSREMQQFPSENIHKSFEDAQAVLDDYSDSVIYERGQLSPDEHQANPDDKAATYTLTNVVPQVREFNIGPWKDHEHIIRKRLNNYCRGAAYMITGVTTSGHTIRRHNINRLGIPTYLWSAYCCVDFDHNAPFSERSKFPAFAAYGLNDRENNKVQETTVQELENFLKRVTYVSSSFQIFYDNCIPPNSPNSALHLP</sequence>
<dbReference type="OrthoDB" id="8572289at2759"/>
<evidence type="ECO:0000313" key="3">
    <source>
        <dbReference type="Proteomes" id="UP000515150"/>
    </source>
</evidence>
<dbReference type="PANTHER" id="PTHR21472:SF19">
    <property type="entry name" value="ZGC:172339"/>
    <property type="match status" value="1"/>
</dbReference>
<dbReference type="Gene3D" id="3.40.570.10">
    <property type="entry name" value="Extracellular Endonuclease, subunit A"/>
    <property type="match status" value="1"/>
</dbReference>
<feature type="domain" description="DNA/RNA non-specific endonuclease/pyrophosphatase/phosphodiesterase" evidence="2">
    <location>
        <begin position="97"/>
        <end position="314"/>
    </location>
</feature>
<dbReference type="SMART" id="SM00477">
    <property type="entry name" value="NUC"/>
    <property type="match status" value="1"/>
</dbReference>
<dbReference type="InterPro" id="IPR044929">
    <property type="entry name" value="DNA/RNA_non-sp_Endonuclease_sf"/>
</dbReference>
<dbReference type="InterPro" id="IPR044925">
    <property type="entry name" value="His-Me_finger_sf"/>
</dbReference>
<dbReference type="InterPro" id="IPR001604">
    <property type="entry name" value="Endo_G_ENPP1-like_dom"/>
</dbReference>
<dbReference type="RefSeq" id="XP_029008310.1">
    <property type="nucleotide sequence ID" value="XM_029152477.3"/>
</dbReference>
<dbReference type="Pfam" id="PF01223">
    <property type="entry name" value="Endonuclease_NS"/>
    <property type="match status" value="1"/>
</dbReference>
<dbReference type="GeneID" id="114856773"/>
<keyword evidence="3" id="KW-1185">Reference proteome</keyword>
<dbReference type="InterPro" id="IPR039015">
    <property type="entry name" value="ENDOD1"/>
</dbReference>
<evidence type="ECO:0000313" key="4">
    <source>
        <dbReference type="RefSeq" id="XP_029008310.1"/>
    </source>
</evidence>
<dbReference type="PANTHER" id="PTHR21472">
    <property type="entry name" value="ENDONUCLEASE DOMAIN-CONTAINING 1 PROTEIN ENDOD1"/>
    <property type="match status" value="1"/>
</dbReference>
<feature type="domain" description="ENPP1-3/EXOG-like endonuclease/phosphodiesterase" evidence="1">
    <location>
        <begin position="98"/>
        <end position="328"/>
    </location>
</feature>
<evidence type="ECO:0000259" key="1">
    <source>
        <dbReference type="SMART" id="SM00477"/>
    </source>
</evidence>
<dbReference type="InParanoid" id="A0A6P7MQ22"/>
<accession>A0A6P7MQ22</accession>
<dbReference type="GO" id="GO:0016787">
    <property type="term" value="F:hydrolase activity"/>
    <property type="evidence" value="ECO:0007669"/>
    <property type="project" value="InterPro"/>
</dbReference>
<dbReference type="SMART" id="SM00892">
    <property type="entry name" value="Endonuclease_NS"/>
    <property type="match status" value="1"/>
</dbReference>